<dbReference type="InterPro" id="IPR017946">
    <property type="entry name" value="PLC-like_Pdiesterase_TIM-brl"/>
</dbReference>
<gene>
    <name evidence="2" type="ORF">JKP88DRAFT_155455</name>
</gene>
<dbReference type="PANTHER" id="PTHR46211">
    <property type="entry name" value="GLYCEROPHOSPHORYL DIESTER PHOSPHODIESTERASE"/>
    <property type="match status" value="1"/>
</dbReference>
<dbReference type="GO" id="GO:0006629">
    <property type="term" value="P:lipid metabolic process"/>
    <property type="evidence" value="ECO:0007669"/>
    <property type="project" value="InterPro"/>
</dbReference>
<dbReference type="CDD" id="cd08556">
    <property type="entry name" value="GDPD"/>
    <property type="match status" value="1"/>
</dbReference>
<comment type="caution">
    <text evidence="2">The sequence shown here is derived from an EMBL/GenBank/DDBJ whole genome shotgun (WGS) entry which is preliminary data.</text>
</comment>
<evidence type="ECO:0000259" key="1">
    <source>
        <dbReference type="PROSITE" id="PS51704"/>
    </source>
</evidence>
<reference evidence="2" key="1">
    <citation type="submission" date="2021-02" db="EMBL/GenBank/DDBJ databases">
        <title>First Annotated Genome of the Yellow-green Alga Tribonema minus.</title>
        <authorList>
            <person name="Mahan K.M."/>
        </authorList>
    </citation>
    <scope>NUCLEOTIDE SEQUENCE</scope>
    <source>
        <strain evidence="2">UTEX B ZZ1240</strain>
    </source>
</reference>
<name>A0A835YQF6_9STRA</name>
<dbReference type="PANTHER" id="PTHR46211:SF14">
    <property type="entry name" value="GLYCEROPHOSPHODIESTER PHOSPHODIESTERASE"/>
    <property type="match status" value="1"/>
</dbReference>
<organism evidence="2 3">
    <name type="scientific">Tribonema minus</name>
    <dbReference type="NCBI Taxonomy" id="303371"/>
    <lineage>
        <taxon>Eukaryota</taxon>
        <taxon>Sar</taxon>
        <taxon>Stramenopiles</taxon>
        <taxon>Ochrophyta</taxon>
        <taxon>PX clade</taxon>
        <taxon>Xanthophyceae</taxon>
        <taxon>Tribonematales</taxon>
        <taxon>Tribonemataceae</taxon>
        <taxon>Tribonema</taxon>
    </lineage>
</organism>
<dbReference type="InterPro" id="IPR030395">
    <property type="entry name" value="GP_PDE_dom"/>
</dbReference>
<accession>A0A835YQF6</accession>
<dbReference type="Pfam" id="PF03009">
    <property type="entry name" value="GDPD"/>
    <property type="match status" value="1"/>
</dbReference>
<protein>
    <submittedName>
        <fullName evidence="2">PLC-like phosphodiesterase</fullName>
    </submittedName>
</protein>
<feature type="domain" description="GP-PDE" evidence="1">
    <location>
        <begin position="99"/>
        <end position="329"/>
    </location>
</feature>
<feature type="non-terminal residue" evidence="2">
    <location>
        <position position="1"/>
    </location>
</feature>
<evidence type="ECO:0000313" key="3">
    <source>
        <dbReference type="Proteomes" id="UP000664859"/>
    </source>
</evidence>
<dbReference type="SUPFAM" id="SSF51695">
    <property type="entry name" value="PLC-like phosphodiesterases"/>
    <property type="match status" value="1"/>
</dbReference>
<dbReference type="Gene3D" id="3.20.20.190">
    <property type="entry name" value="Phosphatidylinositol (PI) phosphodiesterase"/>
    <property type="match status" value="1"/>
</dbReference>
<keyword evidence="3" id="KW-1185">Reference proteome</keyword>
<dbReference type="EMBL" id="JAFCMP010000517">
    <property type="protein sequence ID" value="KAG5178147.1"/>
    <property type="molecule type" value="Genomic_DNA"/>
</dbReference>
<evidence type="ECO:0000313" key="2">
    <source>
        <dbReference type="EMBL" id="KAG5178147.1"/>
    </source>
</evidence>
<sequence>LHADLQGACLLYLDTRSLLRWAAVSRGSFSTGSSSNRNFNGIFASQGHAQRHIQRLLLELHHSKDHLHHVSQLAGHSIKPAPPAWATAAGATATPPKRVLNIGHKGAEGHVKGNTLDSFHRAVELGVDMIEFDVVACADGILCHHDPLHEASGKWYQDMTIAKVRSLLGRPHPTLDEMLADRRLRDSGVHLYFDLKHTNIVRPTMRSIVAAVTRGGWHASRFVVATFKQVELLEINAFRQAIPELRGLRTAAILDAIPLSLARDFEALGCCAVSVGQYCVCPEFVADCHRRGLEMWAWTVNHKSMVDELFRLGIDGICTDYPELVHAAAAARAAAIPAAAAATPPHPAG</sequence>
<dbReference type="PROSITE" id="PS51704">
    <property type="entry name" value="GP_PDE"/>
    <property type="match status" value="1"/>
</dbReference>
<dbReference type="AlphaFoldDB" id="A0A835YQF6"/>
<dbReference type="OrthoDB" id="1058301at2759"/>
<dbReference type="GO" id="GO:0008081">
    <property type="term" value="F:phosphoric diester hydrolase activity"/>
    <property type="evidence" value="ECO:0007669"/>
    <property type="project" value="InterPro"/>
</dbReference>
<dbReference type="Proteomes" id="UP000664859">
    <property type="component" value="Unassembled WGS sequence"/>
</dbReference>
<proteinExistence type="predicted"/>
<feature type="non-terminal residue" evidence="2">
    <location>
        <position position="349"/>
    </location>
</feature>